<dbReference type="SUPFAM" id="SSF53720">
    <property type="entry name" value="ALDH-like"/>
    <property type="match status" value="1"/>
</dbReference>
<dbReference type="GO" id="GO:0004777">
    <property type="term" value="F:succinate-semialdehyde dehydrogenase (NAD+) activity"/>
    <property type="evidence" value="ECO:0007669"/>
    <property type="project" value="TreeGrafter"/>
</dbReference>
<dbReference type="PANTHER" id="PTHR43217:SF1">
    <property type="entry name" value="SUCCINATE SEMIALDEHYDE DEHYDROGENASE [NAD(P)+] SAD"/>
    <property type="match status" value="1"/>
</dbReference>
<feature type="domain" description="Aldehyde dehydrogenase" evidence="4">
    <location>
        <begin position="2"/>
        <end position="452"/>
    </location>
</feature>
<evidence type="ECO:0000256" key="1">
    <source>
        <dbReference type="ARBA" id="ARBA00009986"/>
    </source>
</evidence>
<evidence type="ECO:0000256" key="2">
    <source>
        <dbReference type="ARBA" id="ARBA00022857"/>
    </source>
</evidence>
<dbReference type="InterPro" id="IPR016162">
    <property type="entry name" value="Ald_DH_N"/>
</dbReference>
<dbReference type="Pfam" id="PF00171">
    <property type="entry name" value="Aldedh"/>
    <property type="match status" value="1"/>
</dbReference>
<dbReference type="InterPro" id="IPR016163">
    <property type="entry name" value="Ald_DH_C"/>
</dbReference>
<comment type="similarity">
    <text evidence="1">Belongs to the aldehyde dehydrogenase family.</text>
</comment>
<organism evidence="5 6">
    <name type="scientific">Nocardioides guangzhouensis</name>
    <dbReference type="NCBI Taxonomy" id="2497878"/>
    <lineage>
        <taxon>Bacteria</taxon>
        <taxon>Bacillati</taxon>
        <taxon>Actinomycetota</taxon>
        <taxon>Actinomycetes</taxon>
        <taxon>Propionibacteriales</taxon>
        <taxon>Nocardioidaceae</taxon>
        <taxon>Nocardioides</taxon>
    </lineage>
</organism>
<dbReference type="InterPro" id="IPR016160">
    <property type="entry name" value="Ald_DH_CS_CYS"/>
</dbReference>
<keyword evidence="2" id="KW-0521">NADP</keyword>
<reference evidence="5 6" key="1">
    <citation type="submission" date="2019-01" db="EMBL/GenBank/DDBJ databases">
        <title>Nocardioides guangzhouensis sp. nov., an actinobacterium isolated from soil.</title>
        <authorList>
            <person name="Fu Y."/>
            <person name="Cai Y."/>
            <person name="Lin Z."/>
            <person name="Chen P."/>
        </authorList>
    </citation>
    <scope>NUCLEOTIDE SEQUENCE [LARGE SCALE GENOMIC DNA]</scope>
    <source>
        <strain evidence="5 6">130</strain>
    </source>
</reference>
<dbReference type="FunFam" id="3.40.605.10:FF:000012">
    <property type="entry name" value="NAD-dependent succinate-semialdehyde dehydrogenase"/>
    <property type="match status" value="1"/>
</dbReference>
<dbReference type="InterPro" id="IPR015590">
    <property type="entry name" value="Aldehyde_DH_dom"/>
</dbReference>
<comment type="caution">
    <text evidence="5">The sequence shown here is derived from an EMBL/GenBank/DDBJ whole genome shotgun (WGS) entry which is preliminary data.</text>
</comment>
<keyword evidence="3" id="KW-0560">Oxidoreductase</keyword>
<dbReference type="InterPro" id="IPR047110">
    <property type="entry name" value="GABD/Sad-like"/>
</dbReference>
<dbReference type="FunFam" id="3.40.309.10:FF:000009">
    <property type="entry name" value="Aldehyde dehydrogenase A"/>
    <property type="match status" value="1"/>
</dbReference>
<dbReference type="Gene3D" id="3.40.309.10">
    <property type="entry name" value="Aldehyde Dehydrogenase, Chain A, domain 2"/>
    <property type="match status" value="1"/>
</dbReference>
<dbReference type="AlphaFoldDB" id="A0A4Q4Z9C0"/>
<evidence type="ECO:0000313" key="5">
    <source>
        <dbReference type="EMBL" id="RYP84065.1"/>
    </source>
</evidence>
<dbReference type="EMBL" id="SDKM01000027">
    <property type="protein sequence ID" value="RYP84065.1"/>
    <property type="molecule type" value="Genomic_DNA"/>
</dbReference>
<dbReference type="PANTHER" id="PTHR43217">
    <property type="entry name" value="SUCCINATE SEMIALDEHYDE DEHYDROGENASE [NAD(P)+] SAD"/>
    <property type="match status" value="1"/>
</dbReference>
<dbReference type="InterPro" id="IPR016161">
    <property type="entry name" value="Ald_DH/histidinol_DH"/>
</dbReference>
<dbReference type="Gene3D" id="3.40.605.10">
    <property type="entry name" value="Aldehyde Dehydrogenase, Chain A, domain 1"/>
    <property type="match status" value="1"/>
</dbReference>
<dbReference type="Proteomes" id="UP000295198">
    <property type="component" value="Unassembled WGS sequence"/>
</dbReference>
<sequence length="466" mass="48662">MTTVNPATGGELRSYATHDRTQVDAILGAAHATSLRWAGTPLEERLQLLRRVGKLLTDRRRQYAALVTAEMGKPLTEALGEIDKCALNCDVVAELAPQWLADHPVPSSAHCSWLRYEPLGVVFAVMPWNFPFWQVLRFACAALAAGNAAVLKHSPNVTGCALALEQLFADAGAPEGLFASLLVAEPDVAETSARVIADPRVAAVTLTGSDRAGAAVASAAGQALKKTVLELGGSDPFVVLDDADLDAAAEAAVRSRFGNGGQSCIAAKRFVVADAVADEFVRLLATKVAGLRLGDPTLVGVTVGPMARPDLREQLHRQVAETLAQGAALVAGGRPVDGPGCYYEPTVLDHVLPGMTAFGEETFGPVAAVVRARDDEHALALANDTDYGLGAAVWGSAERALAVGSRIRSGALFVNAVVASDPRLPFGGTGRSGYGRELSAEGTREFTNVRTVYVGDAVGPLPAVTE</sequence>
<evidence type="ECO:0000313" key="6">
    <source>
        <dbReference type="Proteomes" id="UP000295198"/>
    </source>
</evidence>
<name>A0A4Q4Z9C0_9ACTN</name>
<gene>
    <name evidence="5" type="ORF">EKO23_17195</name>
</gene>
<keyword evidence="6" id="KW-1185">Reference proteome</keyword>
<dbReference type="OrthoDB" id="6882680at2"/>
<accession>A0A4Q4Z9C0</accession>
<proteinExistence type="inferred from homology"/>
<dbReference type="PROSITE" id="PS00070">
    <property type="entry name" value="ALDEHYDE_DEHYDR_CYS"/>
    <property type="match status" value="1"/>
</dbReference>
<protein>
    <submittedName>
        <fullName evidence="5">Aldehyde dehydrogenase family protein</fullName>
    </submittedName>
</protein>
<evidence type="ECO:0000256" key="3">
    <source>
        <dbReference type="ARBA" id="ARBA00023002"/>
    </source>
</evidence>
<evidence type="ECO:0000259" key="4">
    <source>
        <dbReference type="Pfam" id="PF00171"/>
    </source>
</evidence>